<feature type="compositionally biased region" description="Polar residues" evidence="9">
    <location>
        <begin position="1"/>
        <end position="13"/>
    </location>
</feature>
<evidence type="ECO:0000259" key="11">
    <source>
        <dbReference type="PROSITE" id="PS50010"/>
    </source>
</evidence>
<keyword evidence="6" id="KW-0862">Zinc</keyword>
<dbReference type="Gene3D" id="3.30.40.10">
    <property type="entry name" value="Zinc/RING finger domain, C3HC4 (zinc finger)"/>
    <property type="match status" value="1"/>
</dbReference>
<accession>A0A814U9M7</accession>
<dbReference type="PANTHER" id="PTHR12673">
    <property type="entry name" value="FACIOGENITAL DYSPLASIA PROTEIN"/>
    <property type="match status" value="1"/>
</dbReference>
<dbReference type="InterPro" id="IPR000306">
    <property type="entry name" value="Znf_FYVE"/>
</dbReference>
<sequence length="886" mass="101887">MAASGQDTPHNKFSQSGPISHLSSSSPRIKTRSNSVSNDLEPEQKSSSDGTTTIVSEKLDFKEIRKKFDTPALSEKPRPRGYPKRTSIPTIPTSQISTRKLTHISLTKPNTSSDVNPTTSTSSIQPLLVKPSVFPRAKSESPHPFSHEKNDPVLHKALRISMKNVQDNRLDSSFEEQECISSPLPDSSDSSLANESNQSEQPKSVSKIREFFDTRENRHVYQLVPRKSKTPLANKLQSPDFKENTHQPPVRPPPRPDKYLKSQLNGWHSIPPFDPTDSSLSSNVNLSRCNSSDEFSDEEIDYEAERRIKLRRCLEEVHTTEKTFVNILYVLSVKLTVEVKNTCEKDENLILTFNNTYKPLLGTIQQIYGLHNGHILPEIEDHIAKDSTGNMWSVLEKNAKVIEVLYKNYYVTYNETQGKLEDLCKNFPLINEAMLKCQVYLGNLYPTSQLNVPNQRLVRYILCMKTYMKYLDENSDEYKYTRCIHDELDRIAGRCEEELVISSAQLNELKERLDNKFECIKDHRKLLWHGSLKKQSPRKHLQIVQRYMILFSDCILVCSEESGRKLDVKRELTMRDITVDVIQHGRTSFIPSSDQQNTGITYYPFRVNAVEKSYEFLVDKEAEREIWVKKIRTASDAYNKRNIEIEVRSSTRRSEGQQLGVRAPAWVNDLDVTRCQICNNRFPPTFLGSRRHHCRCCGRCICGSCSTKKLTLEYCKNDGDVRICDTCYTHFTGTVLSKNSSIWPKATREIDETILFGDFRAVNSGTTIWIALQEDYQLHIYGARLDQAEDYSIKLPDLLELQLDEDTRIFTLRETTKTHIFCLDTKHQINYQKNDSIDEKIKNSTNKLKCYTDLWFEAMQLAQSTSLPVWYIRKRDSADSGVSNIG</sequence>
<evidence type="ECO:0000313" key="14">
    <source>
        <dbReference type="Proteomes" id="UP000663860"/>
    </source>
</evidence>
<dbReference type="PROSITE" id="PS50010">
    <property type="entry name" value="DH_2"/>
    <property type="match status" value="1"/>
</dbReference>
<dbReference type="SUPFAM" id="SSF57903">
    <property type="entry name" value="FYVE/PHD zinc finger"/>
    <property type="match status" value="1"/>
</dbReference>
<feature type="compositionally biased region" description="Low complexity" evidence="9">
    <location>
        <begin position="14"/>
        <end position="26"/>
    </location>
</feature>
<dbReference type="InterPro" id="IPR013083">
    <property type="entry name" value="Znf_RING/FYVE/PHD"/>
</dbReference>
<dbReference type="Pfam" id="PF00621">
    <property type="entry name" value="RhoGEF"/>
    <property type="match status" value="1"/>
</dbReference>
<gene>
    <name evidence="13" type="ORF">IZO911_LOCUS26787</name>
</gene>
<dbReference type="InterPro" id="IPR000219">
    <property type="entry name" value="DH_dom"/>
</dbReference>
<dbReference type="Gene3D" id="2.30.29.30">
    <property type="entry name" value="Pleckstrin-homology domain (PH domain)/Phosphotyrosine-binding domain (PTB)"/>
    <property type="match status" value="1"/>
</dbReference>
<dbReference type="InterPro" id="IPR017455">
    <property type="entry name" value="Znf_FYVE-rel"/>
</dbReference>
<dbReference type="SMART" id="SM00325">
    <property type="entry name" value="RhoGEF"/>
    <property type="match status" value="1"/>
</dbReference>
<dbReference type="AlphaFoldDB" id="A0A814U9M7"/>
<dbReference type="GO" id="GO:0005856">
    <property type="term" value="C:cytoskeleton"/>
    <property type="evidence" value="ECO:0007669"/>
    <property type="project" value="UniProtKB-SubCell"/>
</dbReference>
<dbReference type="PROSITE" id="PS50003">
    <property type="entry name" value="PH_DOMAIN"/>
    <property type="match status" value="1"/>
</dbReference>
<dbReference type="Gene3D" id="1.20.900.10">
    <property type="entry name" value="Dbl homology (DH) domain"/>
    <property type="match status" value="1"/>
</dbReference>
<dbReference type="SUPFAM" id="SSF48065">
    <property type="entry name" value="DBL homology domain (DH-domain)"/>
    <property type="match status" value="1"/>
</dbReference>
<feature type="compositionally biased region" description="Polar residues" evidence="9">
    <location>
        <begin position="87"/>
        <end position="125"/>
    </location>
</feature>
<dbReference type="GO" id="GO:0005085">
    <property type="term" value="F:guanyl-nucleotide exchange factor activity"/>
    <property type="evidence" value="ECO:0007669"/>
    <property type="project" value="UniProtKB-KW"/>
</dbReference>
<evidence type="ECO:0000256" key="9">
    <source>
        <dbReference type="SAM" id="MobiDB-lite"/>
    </source>
</evidence>
<feature type="domain" description="PH" evidence="10">
    <location>
        <begin position="525"/>
        <end position="636"/>
    </location>
</feature>
<evidence type="ECO:0000256" key="4">
    <source>
        <dbReference type="ARBA" id="ARBA00022723"/>
    </source>
</evidence>
<feature type="compositionally biased region" description="Basic and acidic residues" evidence="9">
    <location>
        <begin position="57"/>
        <end position="69"/>
    </location>
</feature>
<keyword evidence="3" id="KW-0344">Guanine-nucleotide releasing factor</keyword>
<name>A0A814U9M7_9BILA</name>
<evidence type="ECO:0000256" key="5">
    <source>
        <dbReference type="ARBA" id="ARBA00022771"/>
    </source>
</evidence>
<evidence type="ECO:0000256" key="7">
    <source>
        <dbReference type="ARBA" id="ARBA00023212"/>
    </source>
</evidence>
<dbReference type="InterPro" id="IPR051092">
    <property type="entry name" value="FYVE_RhoGEF_PH"/>
</dbReference>
<dbReference type="InterPro" id="IPR011011">
    <property type="entry name" value="Znf_FYVE_PHD"/>
</dbReference>
<keyword evidence="7" id="KW-0206">Cytoskeleton</keyword>
<dbReference type="SUPFAM" id="SSF50729">
    <property type="entry name" value="PH domain-like"/>
    <property type="match status" value="1"/>
</dbReference>
<dbReference type="GO" id="GO:0005737">
    <property type="term" value="C:cytoplasm"/>
    <property type="evidence" value="ECO:0007669"/>
    <property type="project" value="TreeGrafter"/>
</dbReference>
<dbReference type="InterPro" id="IPR035899">
    <property type="entry name" value="DBL_dom_sf"/>
</dbReference>
<dbReference type="GO" id="GO:0008270">
    <property type="term" value="F:zinc ion binding"/>
    <property type="evidence" value="ECO:0007669"/>
    <property type="project" value="UniProtKB-KW"/>
</dbReference>
<dbReference type="SMART" id="SM00233">
    <property type="entry name" value="PH"/>
    <property type="match status" value="1"/>
</dbReference>
<comment type="caution">
    <text evidence="13">The sequence shown here is derived from an EMBL/GenBank/DDBJ whole genome shotgun (WGS) entry which is preliminary data.</text>
</comment>
<dbReference type="Proteomes" id="UP000663860">
    <property type="component" value="Unassembled WGS sequence"/>
</dbReference>
<feature type="compositionally biased region" description="Low complexity" evidence="9">
    <location>
        <begin position="181"/>
        <end position="192"/>
    </location>
</feature>
<evidence type="ECO:0000259" key="12">
    <source>
        <dbReference type="PROSITE" id="PS50178"/>
    </source>
</evidence>
<feature type="region of interest" description="Disordered" evidence="9">
    <location>
        <begin position="220"/>
        <end position="266"/>
    </location>
</feature>
<reference evidence="13" key="1">
    <citation type="submission" date="2021-02" db="EMBL/GenBank/DDBJ databases">
        <authorList>
            <person name="Nowell W R."/>
        </authorList>
    </citation>
    <scope>NUCLEOTIDE SEQUENCE</scope>
</reference>
<evidence type="ECO:0000313" key="13">
    <source>
        <dbReference type="EMBL" id="CAF1169144.1"/>
    </source>
</evidence>
<feature type="compositionally biased region" description="Polar residues" evidence="9">
    <location>
        <begin position="45"/>
        <end position="55"/>
    </location>
</feature>
<dbReference type="InterPro" id="IPR011993">
    <property type="entry name" value="PH-like_dom_sf"/>
</dbReference>
<dbReference type="Pfam" id="PF00169">
    <property type="entry name" value="PH"/>
    <property type="match status" value="1"/>
</dbReference>
<dbReference type="PROSITE" id="PS50178">
    <property type="entry name" value="ZF_FYVE"/>
    <property type="match status" value="1"/>
</dbReference>
<feature type="region of interest" description="Disordered" evidence="9">
    <location>
        <begin position="1"/>
        <end position="129"/>
    </location>
</feature>
<dbReference type="PANTHER" id="PTHR12673:SF159">
    <property type="entry name" value="LD03170P"/>
    <property type="match status" value="1"/>
</dbReference>
<evidence type="ECO:0000256" key="2">
    <source>
        <dbReference type="ARBA" id="ARBA00022490"/>
    </source>
</evidence>
<dbReference type="InterPro" id="IPR001849">
    <property type="entry name" value="PH_domain"/>
</dbReference>
<feature type="domain" description="FYVE-type" evidence="12">
    <location>
        <begin position="669"/>
        <end position="732"/>
    </location>
</feature>
<evidence type="ECO:0000256" key="1">
    <source>
        <dbReference type="ARBA" id="ARBA00004245"/>
    </source>
</evidence>
<evidence type="ECO:0000256" key="6">
    <source>
        <dbReference type="ARBA" id="ARBA00022833"/>
    </source>
</evidence>
<keyword evidence="2" id="KW-0963">Cytoplasm</keyword>
<dbReference type="SMART" id="SM00064">
    <property type="entry name" value="FYVE"/>
    <property type="match status" value="1"/>
</dbReference>
<dbReference type="EMBL" id="CAJNOE010000355">
    <property type="protein sequence ID" value="CAF1169144.1"/>
    <property type="molecule type" value="Genomic_DNA"/>
</dbReference>
<comment type="subcellular location">
    <subcellularLocation>
        <location evidence="1">Cytoplasm</location>
        <location evidence="1">Cytoskeleton</location>
    </subcellularLocation>
</comment>
<evidence type="ECO:0000256" key="8">
    <source>
        <dbReference type="PROSITE-ProRule" id="PRU00091"/>
    </source>
</evidence>
<feature type="compositionally biased region" description="Polar residues" evidence="9">
    <location>
        <begin position="193"/>
        <end position="204"/>
    </location>
</feature>
<protein>
    <submittedName>
        <fullName evidence="13">Uncharacterized protein</fullName>
    </submittedName>
</protein>
<keyword evidence="4" id="KW-0479">Metal-binding</keyword>
<feature type="region of interest" description="Disordered" evidence="9">
    <location>
        <begin position="170"/>
        <end position="206"/>
    </location>
</feature>
<evidence type="ECO:0000259" key="10">
    <source>
        <dbReference type="PROSITE" id="PS50003"/>
    </source>
</evidence>
<keyword evidence="5 8" id="KW-0863">Zinc-finger</keyword>
<evidence type="ECO:0000256" key="3">
    <source>
        <dbReference type="ARBA" id="ARBA00022658"/>
    </source>
</evidence>
<feature type="domain" description="DH" evidence="11">
    <location>
        <begin position="309"/>
        <end position="498"/>
    </location>
</feature>
<organism evidence="13 14">
    <name type="scientific">Adineta steineri</name>
    <dbReference type="NCBI Taxonomy" id="433720"/>
    <lineage>
        <taxon>Eukaryota</taxon>
        <taxon>Metazoa</taxon>
        <taxon>Spiralia</taxon>
        <taxon>Gnathifera</taxon>
        <taxon>Rotifera</taxon>
        <taxon>Eurotatoria</taxon>
        <taxon>Bdelloidea</taxon>
        <taxon>Adinetida</taxon>
        <taxon>Adinetidae</taxon>
        <taxon>Adineta</taxon>
    </lineage>
</organism>
<proteinExistence type="predicted"/>
<dbReference type="Pfam" id="PF01363">
    <property type="entry name" value="FYVE"/>
    <property type="match status" value="1"/>
</dbReference>